<reference evidence="2 3" key="1">
    <citation type="journal article" date="2016" name="Nat. Commun.">
        <title>Thousands of microbial genomes shed light on interconnected biogeochemical processes in an aquifer system.</title>
        <authorList>
            <person name="Anantharaman K."/>
            <person name="Brown C.T."/>
            <person name="Hug L.A."/>
            <person name="Sharon I."/>
            <person name="Castelle C.J."/>
            <person name="Probst A.J."/>
            <person name="Thomas B.C."/>
            <person name="Singh A."/>
            <person name="Wilkins M.J."/>
            <person name="Karaoz U."/>
            <person name="Brodie E.L."/>
            <person name="Williams K.H."/>
            <person name="Hubbard S.S."/>
            <person name="Banfield J.F."/>
        </authorList>
    </citation>
    <scope>NUCLEOTIDE SEQUENCE [LARGE SCALE GENOMIC DNA]</scope>
</reference>
<comment type="caution">
    <text evidence="2">The sequence shown here is derived from an EMBL/GenBank/DDBJ whole genome shotgun (WGS) entry which is preliminary data.</text>
</comment>
<evidence type="ECO:0000313" key="3">
    <source>
        <dbReference type="Proteomes" id="UP000177354"/>
    </source>
</evidence>
<gene>
    <name evidence="2" type="ORF">A2777_06450</name>
</gene>
<feature type="region of interest" description="Disordered" evidence="1">
    <location>
        <begin position="25"/>
        <end position="65"/>
    </location>
</feature>
<evidence type="ECO:0000256" key="1">
    <source>
        <dbReference type="SAM" id="MobiDB-lite"/>
    </source>
</evidence>
<evidence type="ECO:0000313" key="2">
    <source>
        <dbReference type="EMBL" id="OGG06214.1"/>
    </source>
</evidence>
<dbReference type="EMBL" id="MFJF01000018">
    <property type="protein sequence ID" value="OGG06214.1"/>
    <property type="molecule type" value="Genomic_DNA"/>
</dbReference>
<accession>A0A1F5Z1L4</accession>
<sequence length="65" mass="7269">MAISEMDFSPPEQIPKEELETLGLAEEIGPGDGMKHEPDDREPRYCDKEDHMARSDAAKNGLSRP</sequence>
<dbReference type="AlphaFoldDB" id="A0A1F5Z1L4"/>
<organism evidence="2 3">
    <name type="scientific">Candidatus Gottesmanbacteria bacterium RIFCSPHIGHO2_01_FULL_40_15</name>
    <dbReference type="NCBI Taxonomy" id="1798376"/>
    <lineage>
        <taxon>Bacteria</taxon>
        <taxon>Candidatus Gottesmaniibacteriota</taxon>
    </lineage>
</organism>
<dbReference type="Proteomes" id="UP000177354">
    <property type="component" value="Unassembled WGS sequence"/>
</dbReference>
<name>A0A1F5Z1L4_9BACT</name>
<proteinExistence type="predicted"/>
<protein>
    <submittedName>
        <fullName evidence="2">Uncharacterized protein</fullName>
    </submittedName>
</protein>
<feature type="compositionally biased region" description="Basic and acidic residues" evidence="1">
    <location>
        <begin position="33"/>
        <end position="57"/>
    </location>
</feature>